<feature type="signal peptide" evidence="1">
    <location>
        <begin position="1"/>
        <end position="26"/>
    </location>
</feature>
<dbReference type="InterPro" id="IPR032711">
    <property type="entry name" value="SoxY"/>
</dbReference>
<evidence type="ECO:0000313" key="4">
    <source>
        <dbReference type="Proteomes" id="UP000002743"/>
    </source>
</evidence>
<evidence type="ECO:0000259" key="2">
    <source>
        <dbReference type="Pfam" id="PF13501"/>
    </source>
</evidence>
<accession>C6X8J2</accession>
<dbReference type="STRING" id="582744.Msip34_0213"/>
<dbReference type="OrthoDB" id="9798154at2"/>
<dbReference type="Proteomes" id="UP000002743">
    <property type="component" value="Chromosome"/>
</dbReference>
<feature type="chain" id="PRO_5002973719" evidence="1">
    <location>
        <begin position="27"/>
        <end position="147"/>
    </location>
</feature>
<keyword evidence="3" id="KW-0472">Membrane</keyword>
<reference evidence="4" key="1">
    <citation type="submission" date="2009-07" db="EMBL/GenBank/DDBJ databases">
        <title>Complete sequence of chromosome of Methylovorus sp. SIP3-4.</title>
        <authorList>
            <person name="Lucas S."/>
            <person name="Copeland A."/>
            <person name="Lapidus A."/>
            <person name="Glavina del Rio T."/>
            <person name="Tice H."/>
            <person name="Bruce D."/>
            <person name="Goodwin L."/>
            <person name="Pitluck S."/>
            <person name="Clum A."/>
            <person name="Larimer F."/>
            <person name="Land M."/>
            <person name="Hauser L."/>
            <person name="Kyrpides N."/>
            <person name="Mikhailova N."/>
            <person name="Kayluzhnaya M."/>
            <person name="Chistoserdova L."/>
        </authorList>
    </citation>
    <scope>NUCLEOTIDE SEQUENCE [LARGE SCALE GENOMIC DNA]</scope>
    <source>
        <strain evidence="4">SIP3-4</strain>
    </source>
</reference>
<dbReference type="PIRSF" id="PIRSF010312">
    <property type="entry name" value="Sulphur_oxidation_SoxY"/>
    <property type="match status" value="1"/>
</dbReference>
<dbReference type="InterPro" id="IPR038162">
    <property type="entry name" value="SoxY_sf"/>
</dbReference>
<dbReference type="EMBL" id="CP001674">
    <property type="protein sequence ID" value="ACT49462.1"/>
    <property type="molecule type" value="Genomic_DNA"/>
</dbReference>
<dbReference type="InterPro" id="IPR016568">
    <property type="entry name" value="Sulphur_oxidation_SoxY"/>
</dbReference>
<dbReference type="Pfam" id="PF13501">
    <property type="entry name" value="SoxY"/>
    <property type="match status" value="1"/>
</dbReference>
<reference evidence="3 4" key="2">
    <citation type="journal article" date="2011" name="J. Bacteriol.">
        <title>Genomes of three methylotrophs from a single niche uncover genetic and metabolic divergence of Methylophilaceae.</title>
        <authorList>
            <person name="Lapidus A."/>
            <person name="Clum A."/>
            <person name="Labutti K."/>
            <person name="Kaluzhnaya M.G."/>
            <person name="Lim S."/>
            <person name="Beck D.A."/>
            <person name="Glavina Del Rio T."/>
            <person name="Nolan M."/>
            <person name="Mavromatis K."/>
            <person name="Huntemann M."/>
            <person name="Lucas S."/>
            <person name="Lidstrom M.E."/>
            <person name="Ivanova N."/>
            <person name="Chistoserdova L."/>
        </authorList>
    </citation>
    <scope>NUCLEOTIDE SEQUENCE [LARGE SCALE GENOMIC DNA]</scope>
    <source>
        <strain evidence="3 4">SIP3-4</strain>
    </source>
</reference>
<dbReference type="HOGENOM" id="CLU_118521_0_0_4"/>
<gene>
    <name evidence="3" type="ordered locus">Msip34_0213</name>
</gene>
<evidence type="ECO:0000313" key="3">
    <source>
        <dbReference type="EMBL" id="ACT49462.1"/>
    </source>
</evidence>
<feature type="domain" description="Ig-like SoxY" evidence="2">
    <location>
        <begin position="51"/>
        <end position="146"/>
    </location>
</feature>
<organism evidence="3 4">
    <name type="scientific">Methylovorus glucosotrophus (strain SIP3-4)</name>
    <dbReference type="NCBI Taxonomy" id="582744"/>
    <lineage>
        <taxon>Bacteria</taxon>
        <taxon>Pseudomonadati</taxon>
        <taxon>Pseudomonadota</taxon>
        <taxon>Betaproteobacteria</taxon>
        <taxon>Nitrosomonadales</taxon>
        <taxon>Methylophilaceae</taxon>
        <taxon>Methylovorus</taxon>
    </lineage>
</organism>
<evidence type="ECO:0000256" key="1">
    <source>
        <dbReference type="SAM" id="SignalP"/>
    </source>
</evidence>
<dbReference type="eggNOG" id="COG5501">
    <property type="taxonomic scope" value="Bacteria"/>
</dbReference>
<proteinExistence type="predicted"/>
<keyword evidence="1" id="KW-0732">Signal</keyword>
<dbReference type="AlphaFoldDB" id="C6X8J2"/>
<dbReference type="KEGG" id="mei:Msip34_0213"/>
<name>C6X8J2_METGS</name>
<keyword evidence="4" id="KW-1185">Reference proteome</keyword>
<protein>
    <submittedName>
        <fullName evidence="3">Transmembrane proetin, twin-arginine translocation pathway signal</fullName>
    </submittedName>
</protein>
<dbReference type="RefSeq" id="WP_015829211.1">
    <property type="nucleotide sequence ID" value="NC_012969.1"/>
</dbReference>
<dbReference type="Gene3D" id="2.60.40.2470">
    <property type="entry name" value="SoxY domain"/>
    <property type="match status" value="1"/>
</dbReference>
<sequence precursor="true">MKRRGFMMMTGAALLSGLLLPLRVLAAVWNKAAFEATTLAGATQGLQVDKETPSADITVNAPDRAENGAVVQVEVISRIPGTEAIAIVVEHNPTPLIANFMFAKGADPYVVTRIKMAETAEVKAIVKVGSRYFTAGKQVEVLENGCG</sequence>
<keyword evidence="3" id="KW-0812">Transmembrane</keyword>